<dbReference type="GO" id="GO:0000155">
    <property type="term" value="F:phosphorelay sensor kinase activity"/>
    <property type="evidence" value="ECO:0007669"/>
    <property type="project" value="InterPro"/>
</dbReference>
<keyword evidence="23" id="KW-1185">Reference proteome</keyword>
<feature type="transmembrane region" description="Helical" evidence="17">
    <location>
        <begin position="12"/>
        <end position="29"/>
    </location>
</feature>
<dbReference type="InterPro" id="IPR011006">
    <property type="entry name" value="CheY-like_superfamily"/>
</dbReference>
<dbReference type="Proteomes" id="UP000183658">
    <property type="component" value="Unassembled WGS sequence"/>
</dbReference>
<dbReference type="CDD" id="cd16922">
    <property type="entry name" value="HATPase_EvgS-ArcB-TorS-like"/>
    <property type="match status" value="1"/>
</dbReference>
<dbReference type="InterPro" id="IPR036641">
    <property type="entry name" value="HPT_dom_sf"/>
</dbReference>
<dbReference type="InterPro" id="IPR005467">
    <property type="entry name" value="His_kinase_dom"/>
</dbReference>
<dbReference type="Pfam" id="PF02518">
    <property type="entry name" value="HATPase_c"/>
    <property type="match status" value="1"/>
</dbReference>
<dbReference type="SUPFAM" id="SSF55785">
    <property type="entry name" value="PYP-like sensor domain (PAS domain)"/>
    <property type="match status" value="2"/>
</dbReference>
<dbReference type="InterPro" id="IPR036890">
    <property type="entry name" value="HATPase_C_sf"/>
</dbReference>
<dbReference type="PROSITE" id="PS50112">
    <property type="entry name" value="PAS"/>
    <property type="match status" value="2"/>
</dbReference>
<proteinExistence type="predicted"/>
<dbReference type="Gene3D" id="3.30.450.20">
    <property type="entry name" value="PAS domain"/>
    <property type="match status" value="2"/>
</dbReference>
<evidence type="ECO:0000256" key="12">
    <source>
        <dbReference type="ARBA" id="ARBA00023012"/>
    </source>
</evidence>
<evidence type="ECO:0000256" key="3">
    <source>
        <dbReference type="ARBA" id="ARBA00012438"/>
    </source>
</evidence>
<dbReference type="Pfam" id="PF05227">
    <property type="entry name" value="CHASE3"/>
    <property type="match status" value="1"/>
</dbReference>
<keyword evidence="11 17" id="KW-1133">Transmembrane helix</keyword>
<feature type="domain" description="PAC" evidence="21">
    <location>
        <begin position="412"/>
        <end position="464"/>
    </location>
</feature>
<evidence type="ECO:0000256" key="1">
    <source>
        <dbReference type="ARBA" id="ARBA00000085"/>
    </source>
</evidence>
<feature type="domain" description="Histidine kinase" evidence="18">
    <location>
        <begin position="503"/>
        <end position="724"/>
    </location>
</feature>
<evidence type="ECO:0000256" key="6">
    <source>
        <dbReference type="ARBA" id="ARBA00022679"/>
    </source>
</evidence>
<keyword evidence="13 17" id="KW-0472">Membrane</keyword>
<dbReference type="PROSITE" id="PS50113">
    <property type="entry name" value="PAC"/>
    <property type="match status" value="2"/>
</dbReference>
<dbReference type="InterPro" id="IPR003661">
    <property type="entry name" value="HisK_dim/P_dom"/>
</dbReference>
<keyword evidence="12" id="KW-0902">Two-component regulatory system</keyword>
<dbReference type="SMART" id="SM00388">
    <property type="entry name" value="HisKA"/>
    <property type="match status" value="1"/>
</dbReference>
<keyword evidence="8" id="KW-0547">Nucleotide-binding</keyword>
<dbReference type="AlphaFoldDB" id="A0A1H9PQ96"/>
<evidence type="ECO:0000313" key="23">
    <source>
        <dbReference type="Proteomes" id="UP000183658"/>
    </source>
</evidence>
<dbReference type="PROSITE" id="PS50110">
    <property type="entry name" value="RESPONSE_REGULATORY"/>
    <property type="match status" value="1"/>
</dbReference>
<dbReference type="Gene3D" id="1.10.287.130">
    <property type="match status" value="1"/>
</dbReference>
<dbReference type="PRINTS" id="PR00344">
    <property type="entry name" value="BCTRLSENSOR"/>
</dbReference>
<evidence type="ECO:0000256" key="16">
    <source>
        <dbReference type="PROSITE-ProRule" id="PRU00169"/>
    </source>
</evidence>
<keyword evidence="6" id="KW-0808">Transferase</keyword>
<feature type="domain" description="PAS" evidence="20">
    <location>
        <begin position="231"/>
        <end position="279"/>
    </location>
</feature>
<dbReference type="SMART" id="SM00448">
    <property type="entry name" value="REC"/>
    <property type="match status" value="1"/>
</dbReference>
<dbReference type="RefSeq" id="WP_074724238.1">
    <property type="nucleotide sequence ID" value="NZ_CBCRVS010000007.1"/>
</dbReference>
<dbReference type="NCBIfam" id="TIGR00229">
    <property type="entry name" value="sensory_box"/>
    <property type="match status" value="2"/>
</dbReference>
<dbReference type="InterPro" id="IPR036097">
    <property type="entry name" value="HisK_dim/P_sf"/>
</dbReference>
<dbReference type="Gene3D" id="3.40.50.2300">
    <property type="match status" value="1"/>
</dbReference>
<comment type="subcellular location">
    <subcellularLocation>
        <location evidence="2">Cell membrane</location>
        <topology evidence="2">Multi-pass membrane protein</topology>
    </subcellularLocation>
</comment>
<dbReference type="GO" id="GO:0005886">
    <property type="term" value="C:plasma membrane"/>
    <property type="evidence" value="ECO:0007669"/>
    <property type="project" value="UniProtKB-SubCell"/>
</dbReference>
<name>A0A1H9PQ96_FLAFI</name>
<dbReference type="Pfam" id="PF13426">
    <property type="entry name" value="PAS_9"/>
    <property type="match status" value="2"/>
</dbReference>
<dbReference type="SUPFAM" id="SSF47226">
    <property type="entry name" value="Histidine-containing phosphotransfer domain, HPT domain"/>
    <property type="match status" value="1"/>
</dbReference>
<dbReference type="CDD" id="cd19410">
    <property type="entry name" value="HK9-like_sensor"/>
    <property type="match status" value="1"/>
</dbReference>
<protein>
    <recommendedName>
        <fullName evidence="15">Sensory/regulatory protein RpfC</fullName>
        <ecNumber evidence="3">2.7.13.3</ecNumber>
    </recommendedName>
</protein>
<dbReference type="SUPFAM" id="SSF47384">
    <property type="entry name" value="Homodimeric domain of signal transducing histidine kinase"/>
    <property type="match status" value="1"/>
</dbReference>
<dbReference type="InterPro" id="IPR004358">
    <property type="entry name" value="Sig_transdc_His_kin-like_C"/>
</dbReference>
<dbReference type="EMBL" id="FOFZ01000014">
    <property type="protein sequence ID" value="SER50486.1"/>
    <property type="molecule type" value="Genomic_DNA"/>
</dbReference>
<dbReference type="InterPro" id="IPR000700">
    <property type="entry name" value="PAS-assoc_C"/>
</dbReference>
<dbReference type="PANTHER" id="PTHR45339">
    <property type="entry name" value="HYBRID SIGNAL TRANSDUCTION HISTIDINE KINASE J"/>
    <property type="match status" value="1"/>
</dbReference>
<evidence type="ECO:0000259" key="21">
    <source>
        <dbReference type="PROSITE" id="PS50113"/>
    </source>
</evidence>
<evidence type="ECO:0000256" key="2">
    <source>
        <dbReference type="ARBA" id="ARBA00004651"/>
    </source>
</evidence>
<comment type="subunit">
    <text evidence="14">At low DSF concentrations, interacts with RpfF.</text>
</comment>
<evidence type="ECO:0000256" key="5">
    <source>
        <dbReference type="ARBA" id="ARBA00022553"/>
    </source>
</evidence>
<dbReference type="PROSITE" id="PS50109">
    <property type="entry name" value="HIS_KIN"/>
    <property type="match status" value="1"/>
</dbReference>
<dbReference type="InterPro" id="IPR001789">
    <property type="entry name" value="Sig_transdc_resp-reg_receiver"/>
</dbReference>
<dbReference type="InterPro" id="IPR003594">
    <property type="entry name" value="HATPase_dom"/>
</dbReference>
<keyword evidence="5 16" id="KW-0597">Phosphoprotein</keyword>
<feature type="modified residue" description="4-aspartylphosphate" evidence="16">
    <location>
        <position position="795"/>
    </location>
</feature>
<dbReference type="SMART" id="SM00086">
    <property type="entry name" value="PAC"/>
    <property type="match status" value="2"/>
</dbReference>
<evidence type="ECO:0000259" key="19">
    <source>
        <dbReference type="PROSITE" id="PS50110"/>
    </source>
</evidence>
<dbReference type="InterPro" id="IPR000014">
    <property type="entry name" value="PAS"/>
</dbReference>
<dbReference type="CDD" id="cd00082">
    <property type="entry name" value="HisKA"/>
    <property type="match status" value="1"/>
</dbReference>
<feature type="domain" description="Response regulatory" evidence="19">
    <location>
        <begin position="746"/>
        <end position="861"/>
    </location>
</feature>
<evidence type="ECO:0000256" key="4">
    <source>
        <dbReference type="ARBA" id="ARBA00022475"/>
    </source>
</evidence>
<keyword evidence="7 17" id="KW-0812">Transmembrane</keyword>
<dbReference type="FunFam" id="3.30.565.10:FF:000010">
    <property type="entry name" value="Sensor histidine kinase RcsC"/>
    <property type="match status" value="1"/>
</dbReference>
<feature type="domain" description="PAC" evidence="21">
    <location>
        <begin position="295"/>
        <end position="347"/>
    </location>
</feature>
<dbReference type="SUPFAM" id="SSF55874">
    <property type="entry name" value="ATPase domain of HSP90 chaperone/DNA topoisomerase II/histidine kinase"/>
    <property type="match status" value="1"/>
</dbReference>
<evidence type="ECO:0000256" key="7">
    <source>
        <dbReference type="ARBA" id="ARBA00022692"/>
    </source>
</evidence>
<dbReference type="SMART" id="SM00387">
    <property type="entry name" value="HATPase_c"/>
    <property type="match status" value="1"/>
</dbReference>
<keyword evidence="9" id="KW-0418">Kinase</keyword>
<dbReference type="FunFam" id="1.10.287.130:FF:000002">
    <property type="entry name" value="Two-component osmosensing histidine kinase"/>
    <property type="match status" value="1"/>
</dbReference>
<feature type="domain" description="PAS" evidence="20">
    <location>
        <begin position="348"/>
        <end position="396"/>
    </location>
</feature>
<sequence>MKLILEKRFQLYYILVSIILASVLGIFYYNNLQVKSSSDSAEHAQVILHKNANVLLDILDIETGVRGYIISENYIYLETFNNAVKAMKGNLAALSMLTKNNAPQNIQVDSLKMMTSKNLFLLQKIIDDRKIGLLDENEKIAILEDGKVITDKIKSIIAKINIDEYNVLKLRKIENEKSIQNAEILFFLLLILIFVVFTLVFIIIKSLKVRNQELELFTTSQKLLSNYSLSLIEASLDPLITINIDGKITDMNEATVQITGINREKLIGSNFFEYFTEPQMAREVYLEVFDKGSVADSPLTIRHREGKLTDVLFNGSVYKDDKGAVLGIVIVARDVTAQKLLSNYSLSLIEASRDPLVTISIKGKITDMNEATIKITGMERELLTGSDFFDYFTEPQMAREVYQEVFAKGSVADSPLTLRHKNGKLTDVLFNGSVYKDDQGNVLGVVVVARDITDQKRIETELIEAKVFAELATGIAEEEKRNAENATLIAENAVKAKQQFLSNMSHEIRTPMNAIIGFTKVVLKTDLTEKQKEYLNAIKMSGDALIVLINDILDLAKVDAGKMSFENIPFKVKSSITSMLHLFETKIQEKNLKLAIEYDSNIPAVIVGDPIRLHQIILNLVSNAVKFTIKGKITVSVRLIDENAENVTIEFAVTDTGIGIPEDKIATIFDNFQQASSGTSRIYGGTGLGLAIVKQLVEPQGGSINVTSKVDEGTTFSFRLSFQKTTADAEVETEIIEVEKLNKNINVLVVEDIALNQLLMKTLLDDFGFERDIAENGKVAIEKLENNSYDVILMDLQMPEMNGFEATEYIRNTMNSEIPIIALTADVTTVDLAKCKSVGMNDYIAKPVDERLLYSKILNIVRKSSSKKAKEIKKNSVVKTKKYTDLAYLESRTKSNPKLMMEMIDAYLQQTPAIVATMTESLRNKDWELLRASAHKMVPSFSIMGISTEFEEMAKKIQSYTADSANQKEEIADLVLQLSNACNQACAELEIEFNNIKNKN</sequence>
<dbReference type="Gene3D" id="3.30.565.10">
    <property type="entry name" value="Histidine kinase-like ATPase, C-terminal domain"/>
    <property type="match status" value="1"/>
</dbReference>
<organism evidence="22 23">
    <name type="scientific">Flavobacterium frigoris</name>
    <dbReference type="NCBI Taxonomy" id="229204"/>
    <lineage>
        <taxon>Bacteria</taxon>
        <taxon>Pseudomonadati</taxon>
        <taxon>Bacteroidota</taxon>
        <taxon>Flavobacteriia</taxon>
        <taxon>Flavobacteriales</taxon>
        <taxon>Flavobacteriaceae</taxon>
        <taxon>Flavobacterium</taxon>
    </lineage>
</organism>
<dbReference type="InterPro" id="IPR001610">
    <property type="entry name" value="PAC"/>
</dbReference>
<dbReference type="CDD" id="cd00130">
    <property type="entry name" value="PAS"/>
    <property type="match status" value="2"/>
</dbReference>
<dbReference type="InterPro" id="IPR007891">
    <property type="entry name" value="CHASE3"/>
</dbReference>
<evidence type="ECO:0000259" key="20">
    <source>
        <dbReference type="PROSITE" id="PS50112"/>
    </source>
</evidence>
<evidence type="ECO:0000256" key="10">
    <source>
        <dbReference type="ARBA" id="ARBA00022840"/>
    </source>
</evidence>
<feature type="transmembrane region" description="Helical" evidence="17">
    <location>
        <begin position="184"/>
        <end position="204"/>
    </location>
</feature>
<dbReference type="InterPro" id="IPR035965">
    <property type="entry name" value="PAS-like_dom_sf"/>
</dbReference>
<dbReference type="SUPFAM" id="SSF52172">
    <property type="entry name" value="CheY-like"/>
    <property type="match status" value="1"/>
</dbReference>
<evidence type="ECO:0000259" key="18">
    <source>
        <dbReference type="PROSITE" id="PS50109"/>
    </source>
</evidence>
<dbReference type="Pfam" id="PF00512">
    <property type="entry name" value="HisKA"/>
    <property type="match status" value="1"/>
</dbReference>
<accession>A0A1H9PQ96</accession>
<evidence type="ECO:0000256" key="9">
    <source>
        <dbReference type="ARBA" id="ARBA00022777"/>
    </source>
</evidence>
<evidence type="ECO:0000256" key="11">
    <source>
        <dbReference type="ARBA" id="ARBA00022989"/>
    </source>
</evidence>
<dbReference type="Pfam" id="PF00072">
    <property type="entry name" value="Response_reg"/>
    <property type="match status" value="1"/>
</dbReference>
<evidence type="ECO:0000256" key="15">
    <source>
        <dbReference type="ARBA" id="ARBA00068150"/>
    </source>
</evidence>
<evidence type="ECO:0000256" key="8">
    <source>
        <dbReference type="ARBA" id="ARBA00022741"/>
    </source>
</evidence>
<dbReference type="CDD" id="cd17546">
    <property type="entry name" value="REC_hyHK_CKI1_RcsC-like"/>
    <property type="match status" value="1"/>
</dbReference>
<dbReference type="PANTHER" id="PTHR45339:SF1">
    <property type="entry name" value="HYBRID SIGNAL TRANSDUCTION HISTIDINE KINASE J"/>
    <property type="match status" value="1"/>
</dbReference>
<evidence type="ECO:0000256" key="13">
    <source>
        <dbReference type="ARBA" id="ARBA00023136"/>
    </source>
</evidence>
<evidence type="ECO:0000256" key="17">
    <source>
        <dbReference type="SAM" id="Phobius"/>
    </source>
</evidence>
<dbReference type="SMART" id="SM00091">
    <property type="entry name" value="PAS"/>
    <property type="match status" value="2"/>
</dbReference>
<gene>
    <name evidence="22" type="ORF">SAMN05444355_11414</name>
</gene>
<dbReference type="Gene3D" id="1.20.120.160">
    <property type="entry name" value="HPT domain"/>
    <property type="match status" value="1"/>
</dbReference>
<keyword evidence="10" id="KW-0067">ATP-binding</keyword>
<reference evidence="23" key="1">
    <citation type="submission" date="2016-10" db="EMBL/GenBank/DDBJ databases">
        <authorList>
            <person name="Varghese N."/>
            <person name="Submissions S."/>
        </authorList>
    </citation>
    <scope>NUCLEOTIDE SEQUENCE [LARGE SCALE GENOMIC DNA]</scope>
    <source>
        <strain evidence="23">DSM 15719</strain>
    </source>
</reference>
<keyword evidence="4" id="KW-1003">Cell membrane</keyword>
<dbReference type="GO" id="GO:0005524">
    <property type="term" value="F:ATP binding"/>
    <property type="evidence" value="ECO:0007669"/>
    <property type="project" value="UniProtKB-KW"/>
</dbReference>
<evidence type="ECO:0000313" key="22">
    <source>
        <dbReference type="EMBL" id="SER50486.1"/>
    </source>
</evidence>
<comment type="catalytic activity">
    <reaction evidence="1">
        <text>ATP + protein L-histidine = ADP + protein N-phospho-L-histidine.</text>
        <dbReference type="EC" id="2.7.13.3"/>
    </reaction>
</comment>
<dbReference type="EC" id="2.7.13.3" evidence="3"/>
<evidence type="ECO:0000256" key="14">
    <source>
        <dbReference type="ARBA" id="ARBA00064003"/>
    </source>
</evidence>
<dbReference type="OrthoDB" id="9811889at2"/>